<comment type="caution">
    <text evidence="1">The sequence shown here is derived from an EMBL/GenBank/DDBJ whole genome shotgun (WGS) entry which is preliminary data.</text>
</comment>
<proteinExistence type="predicted"/>
<evidence type="ECO:0000313" key="1">
    <source>
        <dbReference type="EMBL" id="MQT00357.1"/>
    </source>
</evidence>
<name>A0A646KED7_STRJU</name>
<dbReference type="RefSeq" id="WP_153521802.1">
    <property type="nucleotide sequence ID" value="NZ_JBEPDZ010000094.1"/>
</dbReference>
<dbReference type="EMBL" id="VCLA01000071">
    <property type="protein sequence ID" value="MQT00357.1"/>
    <property type="molecule type" value="Genomic_DNA"/>
</dbReference>
<protein>
    <recommendedName>
        <fullName evidence="3">Restriction endonuclease</fullName>
    </recommendedName>
</protein>
<accession>A0A646KED7</accession>
<reference evidence="1 2" key="1">
    <citation type="submission" date="2019-05" db="EMBL/GenBank/DDBJ databases">
        <title>Comparative genomics and metabolomics analyses of clavulanic acid producing Streptomyces species provides insight into specialized metabolism and evolution of beta-lactam biosynthetic gene clusters.</title>
        <authorList>
            <person name="Moore M.A."/>
            <person name="Cruz-Morales P."/>
            <person name="Barona Gomez F."/>
            <person name="Kapil T."/>
        </authorList>
    </citation>
    <scope>NUCLEOTIDE SEQUENCE [LARGE SCALE GENOMIC DNA]</scope>
    <source>
        <strain evidence="1 2">NRRL 5741</strain>
    </source>
</reference>
<evidence type="ECO:0008006" key="3">
    <source>
        <dbReference type="Google" id="ProtNLM"/>
    </source>
</evidence>
<dbReference type="AlphaFoldDB" id="A0A646KED7"/>
<evidence type="ECO:0000313" key="2">
    <source>
        <dbReference type="Proteomes" id="UP000419138"/>
    </source>
</evidence>
<gene>
    <name evidence="1" type="ORF">FF041_08985</name>
</gene>
<sequence>MAIDWDRIGQPAFDRHVEALLYRVFAHHGEVTPVNGRGGDGGIDVGVTTEAGLRIFQLKYYPDGFPGSMKGRRASIKKSFNRAMQHGPVEWTLVVPCTLSPSDRAYVNRLRGQHSVRITAMDRAELDSRFAQYPDLEASFTRDQLREAARDFNQEKALLFDPEDLAQRIFALGIRADNVDPDWTWDFERQGRMVKRTLRAKHPQAHTVSPVSLTLTGRPEVMSPSLKAALTRSLGFGTAEEVVLPPETVESLTVNGPAWLAKTVVDAEVIWRPAPRPPASGESMELAFLGAHGSVAARYAGTVNSTGSGGLGISIDAEIHGARLQFMLPFSEGAVPALSYSFELAGRSPSEAARILSLHQRLMRGGDFDLMLNGMSVGSGTLAGCGSDDDLEETQNLLLYLSDLDVIQRHCENYFPAPFTFSGTERIMVRLARLIIEGRCMVHPLLTTITATLNGTMDPAIETVLGGEPQCLRFTPPNFEITIGNRTLDIGTVHFLHHRIVATNGADALSTLRSGQGAGTKVLLCPTDGEHYRVFLDGAPDDGLPLIPAPLELPGFPEPR</sequence>
<dbReference type="OrthoDB" id="3196580at2"/>
<organism evidence="1 2">
    <name type="scientific">Streptomyces jumonjinensis</name>
    <dbReference type="NCBI Taxonomy" id="1945"/>
    <lineage>
        <taxon>Bacteria</taxon>
        <taxon>Bacillati</taxon>
        <taxon>Actinomycetota</taxon>
        <taxon>Actinomycetes</taxon>
        <taxon>Kitasatosporales</taxon>
        <taxon>Streptomycetaceae</taxon>
        <taxon>Streptomyces</taxon>
    </lineage>
</organism>
<keyword evidence="2" id="KW-1185">Reference proteome</keyword>
<dbReference type="Proteomes" id="UP000419138">
    <property type="component" value="Unassembled WGS sequence"/>
</dbReference>